<accession>A0A392VZ33</accession>
<proteinExistence type="predicted"/>
<feature type="region of interest" description="Disordered" evidence="1">
    <location>
        <begin position="1"/>
        <end position="32"/>
    </location>
</feature>
<protein>
    <submittedName>
        <fullName evidence="2">Uncharacterized protein</fullName>
    </submittedName>
</protein>
<evidence type="ECO:0000313" key="2">
    <source>
        <dbReference type="EMBL" id="MCI91720.1"/>
    </source>
</evidence>
<comment type="caution">
    <text evidence="2">The sequence shown here is derived from an EMBL/GenBank/DDBJ whole genome shotgun (WGS) entry which is preliminary data.</text>
</comment>
<dbReference type="EMBL" id="LXQA011280702">
    <property type="protein sequence ID" value="MCI91720.1"/>
    <property type="molecule type" value="Genomic_DNA"/>
</dbReference>
<name>A0A392VZ33_9FABA</name>
<evidence type="ECO:0000313" key="3">
    <source>
        <dbReference type="Proteomes" id="UP000265520"/>
    </source>
</evidence>
<feature type="non-terminal residue" evidence="2">
    <location>
        <position position="32"/>
    </location>
</feature>
<evidence type="ECO:0000256" key="1">
    <source>
        <dbReference type="SAM" id="MobiDB-lite"/>
    </source>
</evidence>
<dbReference type="Proteomes" id="UP000265520">
    <property type="component" value="Unassembled WGS sequence"/>
</dbReference>
<dbReference type="AlphaFoldDB" id="A0A392VZ33"/>
<organism evidence="2 3">
    <name type="scientific">Trifolium medium</name>
    <dbReference type="NCBI Taxonomy" id="97028"/>
    <lineage>
        <taxon>Eukaryota</taxon>
        <taxon>Viridiplantae</taxon>
        <taxon>Streptophyta</taxon>
        <taxon>Embryophyta</taxon>
        <taxon>Tracheophyta</taxon>
        <taxon>Spermatophyta</taxon>
        <taxon>Magnoliopsida</taxon>
        <taxon>eudicotyledons</taxon>
        <taxon>Gunneridae</taxon>
        <taxon>Pentapetalae</taxon>
        <taxon>rosids</taxon>
        <taxon>fabids</taxon>
        <taxon>Fabales</taxon>
        <taxon>Fabaceae</taxon>
        <taxon>Papilionoideae</taxon>
        <taxon>50 kb inversion clade</taxon>
        <taxon>NPAAA clade</taxon>
        <taxon>Hologalegina</taxon>
        <taxon>IRL clade</taxon>
        <taxon>Trifolieae</taxon>
        <taxon>Trifolium</taxon>
    </lineage>
</organism>
<reference evidence="2 3" key="1">
    <citation type="journal article" date="2018" name="Front. Plant Sci.">
        <title>Red Clover (Trifolium pratense) and Zigzag Clover (T. medium) - A Picture of Genomic Similarities and Differences.</title>
        <authorList>
            <person name="Dluhosova J."/>
            <person name="Istvanek J."/>
            <person name="Nedelnik J."/>
            <person name="Repkova J."/>
        </authorList>
    </citation>
    <scope>NUCLEOTIDE SEQUENCE [LARGE SCALE GENOMIC DNA]</scope>
    <source>
        <strain evidence="3">cv. 10/8</strain>
        <tissue evidence="2">Leaf</tissue>
    </source>
</reference>
<sequence length="32" mass="3544">MPEESPDLPQQHGATRHQPLRDAQVAETCSIT</sequence>
<keyword evidence="3" id="KW-1185">Reference proteome</keyword>